<evidence type="ECO:0000256" key="2">
    <source>
        <dbReference type="ARBA" id="ARBA00007620"/>
    </source>
</evidence>
<dbReference type="InterPro" id="IPR019547">
    <property type="entry name" value="Lipid_desat"/>
</dbReference>
<feature type="transmembrane region" description="Helical" evidence="6">
    <location>
        <begin position="113"/>
        <end position="130"/>
    </location>
</feature>
<evidence type="ECO:0000256" key="5">
    <source>
        <dbReference type="ARBA" id="ARBA00023136"/>
    </source>
</evidence>
<dbReference type="InterPro" id="IPR053335">
    <property type="entry name" value="Fatty_acid_desaturase_CarF"/>
</dbReference>
<evidence type="ECO:0000256" key="6">
    <source>
        <dbReference type="SAM" id="Phobius"/>
    </source>
</evidence>
<evidence type="ECO:0000256" key="4">
    <source>
        <dbReference type="ARBA" id="ARBA00022989"/>
    </source>
</evidence>
<evidence type="ECO:0000256" key="1">
    <source>
        <dbReference type="ARBA" id="ARBA00004141"/>
    </source>
</evidence>
<evidence type="ECO:0000259" key="7">
    <source>
        <dbReference type="Pfam" id="PF10520"/>
    </source>
</evidence>
<dbReference type="GO" id="GO:0016020">
    <property type="term" value="C:membrane"/>
    <property type="evidence" value="ECO:0007669"/>
    <property type="project" value="UniProtKB-SubCell"/>
</dbReference>
<reference evidence="8" key="1">
    <citation type="submission" date="2018-10" db="EMBL/GenBank/DDBJ databases">
        <title>Hidden diversity of soil giant viruses.</title>
        <authorList>
            <person name="Schulz F."/>
            <person name="Alteio L."/>
            <person name="Goudeau D."/>
            <person name="Ryan E.M."/>
            <person name="Malmstrom R.R."/>
            <person name="Blanchard J."/>
            <person name="Woyke T."/>
        </authorList>
    </citation>
    <scope>NUCLEOTIDE SEQUENCE</scope>
    <source>
        <strain evidence="8">HAV1</strain>
    </source>
</reference>
<dbReference type="Pfam" id="PF10520">
    <property type="entry name" value="Lipid_desat"/>
    <property type="match status" value="1"/>
</dbReference>
<keyword evidence="4 6" id="KW-1133">Transmembrane helix</keyword>
<evidence type="ECO:0000313" key="8">
    <source>
        <dbReference type="EMBL" id="AYV81585.1"/>
    </source>
</evidence>
<feature type="transmembrane region" description="Helical" evidence="6">
    <location>
        <begin position="6"/>
        <end position="24"/>
    </location>
</feature>
<name>A0A3G5A308_9VIRU</name>
<sequence>MDDIILVAWVSALLFVCFPWVYHFGGKIKRAETAGYLKRFVFLIMVIRVIVLWVQTMITMESFLLYLPPSLYLADFIAGMVHLVGDVTDQGQFIKHHQMPTYMCDKTYLHHTYRSYFLVNILLLFFPYFSESNFWMTTFLFTVQANETHAWLHTRHDERPYFVKYLQKFGLLTTAESHRRHHRDEHSRYFCTLNGWANPLVNIFANILYTIKVHIEEGEG</sequence>
<evidence type="ECO:0000256" key="3">
    <source>
        <dbReference type="ARBA" id="ARBA00022692"/>
    </source>
</evidence>
<dbReference type="PANTHER" id="PTHR48230">
    <property type="match status" value="1"/>
</dbReference>
<feature type="domain" description="Lipid desaturase" evidence="7">
    <location>
        <begin position="73"/>
        <end position="202"/>
    </location>
</feature>
<protein>
    <recommendedName>
        <fullName evidence="7">Lipid desaturase domain-containing protein</fullName>
    </recommendedName>
</protein>
<comment type="similarity">
    <text evidence="2">Belongs to the fatty acid desaturase CarF family.</text>
</comment>
<dbReference type="PANTHER" id="PTHR48230:SF1">
    <property type="entry name" value="LIPID DESATURASE DOMAIN-CONTAINING PROTEIN"/>
    <property type="match status" value="1"/>
</dbReference>
<proteinExistence type="inferred from homology"/>
<keyword evidence="5 6" id="KW-0472">Membrane</keyword>
<accession>A0A3G5A308</accession>
<keyword evidence="3 6" id="KW-0812">Transmembrane</keyword>
<organism evidence="8">
    <name type="scientific">Harvfovirus sp</name>
    <dbReference type="NCBI Taxonomy" id="2487768"/>
    <lineage>
        <taxon>Viruses</taxon>
        <taxon>Varidnaviria</taxon>
        <taxon>Bamfordvirae</taxon>
        <taxon>Nucleocytoviricota</taxon>
        <taxon>Megaviricetes</taxon>
        <taxon>Imitervirales</taxon>
        <taxon>Mimiviridae</taxon>
        <taxon>Klosneuvirinae</taxon>
    </lineage>
</organism>
<feature type="transmembrane region" description="Helical" evidence="6">
    <location>
        <begin position="36"/>
        <end position="58"/>
    </location>
</feature>
<gene>
    <name evidence="8" type="ORF">Harvfovirus43_7</name>
</gene>
<comment type="subcellular location">
    <subcellularLocation>
        <location evidence="1">Membrane</location>
        <topology evidence="1">Multi-pass membrane protein</topology>
    </subcellularLocation>
</comment>
<dbReference type="EMBL" id="MK072285">
    <property type="protein sequence ID" value="AYV81585.1"/>
    <property type="molecule type" value="Genomic_DNA"/>
</dbReference>